<proteinExistence type="predicted"/>
<dbReference type="Pfam" id="PF00078">
    <property type="entry name" value="RVT_1"/>
    <property type="match status" value="1"/>
</dbReference>
<gene>
    <name evidence="2" type="ORF">TSUD_134750</name>
</gene>
<dbReference type="Pfam" id="PF13966">
    <property type="entry name" value="zf-RVT"/>
    <property type="match status" value="1"/>
</dbReference>
<keyword evidence="3" id="KW-1185">Reference proteome</keyword>
<evidence type="ECO:0000259" key="1">
    <source>
        <dbReference type="PROSITE" id="PS50878"/>
    </source>
</evidence>
<dbReference type="PANTHER" id="PTHR33116:SF80">
    <property type="entry name" value="REVERSE TRANSCRIPTASE ZINC-BINDING DOMAIN-CONTAINING PROTEIN"/>
    <property type="match status" value="1"/>
</dbReference>
<dbReference type="SUPFAM" id="SSF56219">
    <property type="entry name" value="DNase I-like"/>
    <property type="match status" value="1"/>
</dbReference>
<dbReference type="InterPro" id="IPR026960">
    <property type="entry name" value="RVT-Znf"/>
</dbReference>
<accession>A0A2Z6NE20</accession>
<dbReference type="EMBL" id="DF973899">
    <property type="protein sequence ID" value="GAU42091.1"/>
    <property type="molecule type" value="Genomic_DNA"/>
</dbReference>
<dbReference type="InterPro" id="IPR036691">
    <property type="entry name" value="Endo/exonu/phosph_ase_sf"/>
</dbReference>
<sequence>MEWNWRLQLKEELRLAIQTYIQVLAKDSSSIKEQSRNFVLLAKRAAGEGAAGLAGFGRWRSLAGLNLLTWQPIDDFQHWTDSKHLVHLSTSGAYFTWSNGRKGARHTERRLDRAICNQAWLDVCSSLDCSTLVNNRSDHYPLLLDFTCHNISFKSSFKFMKMWSLHEDCKNIITSSWTEAAIGFPMYVLNVKLKRLKDKLRTWNKEVFGNVHSYVKDAEKRLQDIQSQIHLDGHSDALMIMEKEAQCILDKALERQEEFWREKARINWHLEGDRNTAYFHRLAKIKNINKLISSLKHNNEILSDPNMLAEHVVDYFKNIFCTNSLLQDQLLVEEVIPNLINDDINSLLTLLPSCEEIKNVVFSLNKDSAPGPDGFGAFFFQHYWEIIHEDVVKAVLQFFTSGWILPNYNSNTLVLIPKTPSADSIDQFKPIALANFKFKIISKVLADRLASVMPSIISKEQRGFIQGRNIKDCICLASEAINLLDKKSFGGNVALKIDISKAFDTLDWSFLLNVLKQFGFNSLFCHWIEVILSSAHLFISINGTQHGFFKCTRGVRQGDPLSPLLFCLAEEVLSRGISKLISDGQLDLIKGTKNTQVPSHCLYADDIMVFCSGKLSCLNSLKNLFVRYANCSGQIINATKSTIYSGVISQRRLDRIVNVFGFNVGAMPFMYLGLPIFKGKPKARFFFPIADKIKVKLSAWKASMLSIAGRIRNFIWSGNINQKKLVTVAWKKVCTPYEEGGLGLRSLIALNEAANLKLCWDLVHSVEDWAIILNSRVLRNGKPINHHVYSSIWSSIKQEANVILDNSTWKDGLGYSIKLWTDTWCGNALLDTLNIPQNVLIWLPQRVSDIIQNQQWYIPPYLDNIFPTLKILVQQVTLPMEPLSDMLVWNGATNGLLSLKEAYEFKRQRFAILPWAKALWCKDIPPSRSLHAWRVMLDKVPTDDKLTERGCNLPSMCSLCNSHGETMFHLFFECGFSFSIWCWLATSLNQVIHFQSSQDIWNLCDNNWSPQCKLVIKSAIINILYAIWTTRNKARFNNLKPNWRSSLVWISANVTLSGNHSNFPSSVCIRDFSLLKAFMVNIHPPKSTSLKEIV</sequence>
<dbReference type="OrthoDB" id="1430711at2759"/>
<protein>
    <recommendedName>
        <fullName evidence="1">Reverse transcriptase domain-containing protein</fullName>
    </recommendedName>
</protein>
<dbReference type="SUPFAM" id="SSF56672">
    <property type="entry name" value="DNA/RNA polymerases"/>
    <property type="match status" value="1"/>
</dbReference>
<evidence type="ECO:0000313" key="2">
    <source>
        <dbReference type="EMBL" id="GAU42091.1"/>
    </source>
</evidence>
<dbReference type="AlphaFoldDB" id="A0A2Z6NE20"/>
<dbReference type="CDD" id="cd01650">
    <property type="entry name" value="RT_nLTR_like"/>
    <property type="match status" value="1"/>
</dbReference>
<dbReference type="PROSITE" id="PS50878">
    <property type="entry name" value="RT_POL"/>
    <property type="match status" value="1"/>
</dbReference>
<reference evidence="3" key="1">
    <citation type="journal article" date="2017" name="Front. Plant Sci.">
        <title>Climate Clever Clovers: New Paradigm to Reduce the Environmental Footprint of Ruminants by Breeding Low Methanogenic Forages Utilizing Haplotype Variation.</title>
        <authorList>
            <person name="Kaur P."/>
            <person name="Appels R."/>
            <person name="Bayer P.E."/>
            <person name="Keeble-Gagnere G."/>
            <person name="Wang J."/>
            <person name="Hirakawa H."/>
            <person name="Shirasawa K."/>
            <person name="Vercoe P."/>
            <person name="Stefanova K."/>
            <person name="Durmic Z."/>
            <person name="Nichols P."/>
            <person name="Revell C."/>
            <person name="Isobe S.N."/>
            <person name="Edwards D."/>
            <person name="Erskine W."/>
        </authorList>
    </citation>
    <scope>NUCLEOTIDE SEQUENCE [LARGE SCALE GENOMIC DNA]</scope>
    <source>
        <strain evidence="3">cv. Daliak</strain>
    </source>
</reference>
<dbReference type="PANTHER" id="PTHR33116">
    <property type="entry name" value="REVERSE TRANSCRIPTASE ZINC-BINDING DOMAIN-CONTAINING PROTEIN-RELATED-RELATED"/>
    <property type="match status" value="1"/>
</dbReference>
<organism evidence="2 3">
    <name type="scientific">Trifolium subterraneum</name>
    <name type="common">Subterranean clover</name>
    <dbReference type="NCBI Taxonomy" id="3900"/>
    <lineage>
        <taxon>Eukaryota</taxon>
        <taxon>Viridiplantae</taxon>
        <taxon>Streptophyta</taxon>
        <taxon>Embryophyta</taxon>
        <taxon>Tracheophyta</taxon>
        <taxon>Spermatophyta</taxon>
        <taxon>Magnoliopsida</taxon>
        <taxon>eudicotyledons</taxon>
        <taxon>Gunneridae</taxon>
        <taxon>Pentapetalae</taxon>
        <taxon>rosids</taxon>
        <taxon>fabids</taxon>
        <taxon>Fabales</taxon>
        <taxon>Fabaceae</taxon>
        <taxon>Papilionoideae</taxon>
        <taxon>50 kb inversion clade</taxon>
        <taxon>NPAAA clade</taxon>
        <taxon>Hologalegina</taxon>
        <taxon>IRL clade</taxon>
        <taxon>Trifolieae</taxon>
        <taxon>Trifolium</taxon>
    </lineage>
</organism>
<evidence type="ECO:0000313" key="3">
    <source>
        <dbReference type="Proteomes" id="UP000242715"/>
    </source>
</evidence>
<name>A0A2Z6NE20_TRISU</name>
<dbReference type="InterPro" id="IPR000477">
    <property type="entry name" value="RT_dom"/>
</dbReference>
<dbReference type="Proteomes" id="UP000242715">
    <property type="component" value="Unassembled WGS sequence"/>
</dbReference>
<feature type="domain" description="Reverse transcriptase" evidence="1">
    <location>
        <begin position="397"/>
        <end position="676"/>
    </location>
</feature>
<dbReference type="Gene3D" id="3.60.10.10">
    <property type="entry name" value="Endonuclease/exonuclease/phosphatase"/>
    <property type="match status" value="1"/>
</dbReference>
<dbReference type="InterPro" id="IPR043502">
    <property type="entry name" value="DNA/RNA_pol_sf"/>
</dbReference>